<dbReference type="Gene3D" id="3.30.450.40">
    <property type="match status" value="1"/>
</dbReference>
<organism evidence="6 7">
    <name type="scientific">Carbonactinospora thermoautotrophica</name>
    <dbReference type="NCBI Taxonomy" id="1469144"/>
    <lineage>
        <taxon>Bacteria</taxon>
        <taxon>Bacillati</taxon>
        <taxon>Actinomycetota</taxon>
        <taxon>Actinomycetes</taxon>
        <taxon>Kitasatosporales</taxon>
        <taxon>Carbonactinosporaceae</taxon>
        <taxon>Carbonactinospora</taxon>
    </lineage>
</organism>
<evidence type="ECO:0000313" key="6">
    <source>
        <dbReference type="EMBL" id="KWW98969.1"/>
    </source>
</evidence>
<protein>
    <submittedName>
        <fullName evidence="6">Transcriptional regulator</fullName>
    </submittedName>
</protein>
<keyword evidence="3" id="KW-0804">Transcription</keyword>
<dbReference type="GO" id="GO:0003677">
    <property type="term" value="F:DNA binding"/>
    <property type="evidence" value="ECO:0007669"/>
    <property type="project" value="UniProtKB-KW"/>
</dbReference>
<dbReference type="Proteomes" id="UP000070188">
    <property type="component" value="Unassembled WGS sequence"/>
</dbReference>
<dbReference type="InterPro" id="IPR029016">
    <property type="entry name" value="GAF-like_dom_sf"/>
</dbReference>
<name>A0A132MMM2_9ACTN</name>
<dbReference type="PROSITE" id="PS51077">
    <property type="entry name" value="HTH_ICLR"/>
    <property type="match status" value="1"/>
</dbReference>
<proteinExistence type="predicted"/>
<dbReference type="AlphaFoldDB" id="A0A132MMM2"/>
<dbReference type="PATRIC" id="fig|1469144.10.peg.696"/>
<dbReference type="SMART" id="SM00346">
    <property type="entry name" value="HTH_ICLR"/>
    <property type="match status" value="1"/>
</dbReference>
<evidence type="ECO:0000256" key="2">
    <source>
        <dbReference type="ARBA" id="ARBA00023125"/>
    </source>
</evidence>
<accession>A0A132MMM2</accession>
<keyword evidence="1" id="KW-0805">Transcription regulation</keyword>
<dbReference type="Pfam" id="PF01614">
    <property type="entry name" value="IclR_C"/>
    <property type="match status" value="1"/>
</dbReference>
<keyword evidence="7" id="KW-1185">Reference proteome</keyword>
<dbReference type="SUPFAM" id="SSF55781">
    <property type="entry name" value="GAF domain-like"/>
    <property type="match status" value="1"/>
</dbReference>
<dbReference type="STRING" id="1469144.LI90_599"/>
<dbReference type="PANTHER" id="PTHR30136:SF24">
    <property type="entry name" value="HTH-TYPE TRANSCRIPTIONAL REPRESSOR ALLR"/>
    <property type="match status" value="1"/>
</dbReference>
<dbReference type="InterPro" id="IPR050707">
    <property type="entry name" value="HTH_MetabolicPath_Reg"/>
</dbReference>
<reference evidence="7" key="1">
    <citation type="submission" date="2015-04" db="EMBL/GenBank/DDBJ databases">
        <title>Physiological reanalysis, assessment of diazotrophy, and genome sequences of multiple isolates of Streptomyces thermoautotrophicus.</title>
        <authorList>
            <person name="MacKellar D.C."/>
            <person name="Lieber L."/>
            <person name="Norman J."/>
            <person name="Bolger A."/>
            <person name="Tobin C."/>
            <person name="Murray J.W."/>
            <person name="Chang R."/>
            <person name="Ford T."/>
            <person name="Nguyen P.Q."/>
            <person name="Woodward J."/>
            <person name="Permingeat H."/>
            <person name="Joshi N.S."/>
            <person name="Silver P.A."/>
            <person name="Usadel B."/>
            <person name="Rutherford A.W."/>
            <person name="Friesen M."/>
            <person name="Prell J."/>
        </authorList>
    </citation>
    <scope>NUCLEOTIDE SEQUENCE [LARGE SCALE GENOMIC DNA]</scope>
    <source>
        <strain evidence="7">H1</strain>
    </source>
</reference>
<keyword evidence="2" id="KW-0238">DNA-binding</keyword>
<sequence length="271" mass="29098">MRRMLTIPYVFSTLQSVCAAERNNREGSTVARVAALLGAFGVDDVALGVSELARRTGLPKSTVFRLVDSLTAHGLLARTGKRVRLGLRLFELGQLVPIQRGLREAALPFMTDLQEATRQVVHLAVLEGTEVVYLEILRSKDGPALPSRVGGRLPAHATGVGKAILAFSPPDVVEAVIAHGLTRVSRRTIVVPALLRRELETIRKEGVAFDREESGDGIVCAASPIFGSDDTVVGGLSISGWSNRMNLDRMAPAVRTAALALSRTLHAPRLT</sequence>
<feature type="domain" description="IclR-ED" evidence="5">
    <location>
        <begin position="88"/>
        <end position="267"/>
    </location>
</feature>
<dbReference type="GO" id="GO:0003700">
    <property type="term" value="F:DNA-binding transcription factor activity"/>
    <property type="evidence" value="ECO:0007669"/>
    <property type="project" value="TreeGrafter"/>
</dbReference>
<dbReference type="EMBL" id="LAXD01000001">
    <property type="protein sequence ID" value="KWW98969.1"/>
    <property type="molecule type" value="Genomic_DNA"/>
</dbReference>
<evidence type="ECO:0000313" key="7">
    <source>
        <dbReference type="Proteomes" id="UP000070188"/>
    </source>
</evidence>
<dbReference type="Pfam" id="PF09339">
    <property type="entry name" value="HTH_IclR"/>
    <property type="match status" value="1"/>
</dbReference>
<gene>
    <name evidence="6" type="ORF">LI90_599</name>
</gene>
<dbReference type="GO" id="GO:0045892">
    <property type="term" value="P:negative regulation of DNA-templated transcription"/>
    <property type="evidence" value="ECO:0007669"/>
    <property type="project" value="TreeGrafter"/>
</dbReference>
<dbReference type="PANTHER" id="PTHR30136">
    <property type="entry name" value="HELIX-TURN-HELIX TRANSCRIPTIONAL REGULATOR, ICLR FAMILY"/>
    <property type="match status" value="1"/>
</dbReference>
<dbReference type="InterPro" id="IPR036390">
    <property type="entry name" value="WH_DNA-bd_sf"/>
</dbReference>
<dbReference type="InterPro" id="IPR014757">
    <property type="entry name" value="Tscrpt_reg_IclR_C"/>
</dbReference>
<feature type="domain" description="HTH iclR-type" evidence="4">
    <location>
        <begin position="27"/>
        <end position="87"/>
    </location>
</feature>
<dbReference type="SUPFAM" id="SSF46785">
    <property type="entry name" value="Winged helix' DNA-binding domain"/>
    <property type="match status" value="1"/>
</dbReference>
<evidence type="ECO:0000256" key="3">
    <source>
        <dbReference type="ARBA" id="ARBA00023163"/>
    </source>
</evidence>
<evidence type="ECO:0000256" key="1">
    <source>
        <dbReference type="ARBA" id="ARBA00023015"/>
    </source>
</evidence>
<evidence type="ECO:0000259" key="4">
    <source>
        <dbReference type="PROSITE" id="PS51077"/>
    </source>
</evidence>
<dbReference type="PROSITE" id="PS51078">
    <property type="entry name" value="ICLR_ED"/>
    <property type="match status" value="1"/>
</dbReference>
<dbReference type="InterPro" id="IPR036388">
    <property type="entry name" value="WH-like_DNA-bd_sf"/>
</dbReference>
<comment type="caution">
    <text evidence="6">The sequence shown here is derived from an EMBL/GenBank/DDBJ whole genome shotgun (WGS) entry which is preliminary data.</text>
</comment>
<dbReference type="Gene3D" id="1.10.10.10">
    <property type="entry name" value="Winged helix-like DNA-binding domain superfamily/Winged helix DNA-binding domain"/>
    <property type="match status" value="1"/>
</dbReference>
<evidence type="ECO:0000259" key="5">
    <source>
        <dbReference type="PROSITE" id="PS51078"/>
    </source>
</evidence>
<dbReference type="InterPro" id="IPR005471">
    <property type="entry name" value="Tscrpt_reg_IclR_N"/>
</dbReference>